<keyword evidence="8" id="KW-0812">Transmembrane</keyword>
<dbReference type="InterPro" id="IPR051476">
    <property type="entry name" value="Bac_ResReg_Asp_Phosphatase"/>
</dbReference>
<dbReference type="Pfam" id="PF13374">
    <property type="entry name" value="TPR_10"/>
    <property type="match status" value="1"/>
</dbReference>
<dbReference type="Gene3D" id="1.25.40.10">
    <property type="entry name" value="Tetratricopeptide repeat domain"/>
    <property type="match status" value="2"/>
</dbReference>
<comment type="caution">
    <text evidence="10">The sequence shown here is derived from an EMBL/GenBank/DDBJ whole genome shotgun (WGS) entry which is preliminary data.</text>
</comment>
<dbReference type="GO" id="GO:0003700">
    <property type="term" value="F:DNA-binding transcription factor activity"/>
    <property type="evidence" value="ECO:0007669"/>
    <property type="project" value="InterPro"/>
</dbReference>
<dbReference type="SMART" id="SM00342">
    <property type="entry name" value="HTH_ARAC"/>
    <property type="match status" value="1"/>
</dbReference>
<dbReference type="PROSITE" id="PS50005">
    <property type="entry name" value="TPR"/>
    <property type="match status" value="1"/>
</dbReference>
<organism evidence="10">
    <name type="scientific">bioreactor metagenome</name>
    <dbReference type="NCBI Taxonomy" id="1076179"/>
    <lineage>
        <taxon>unclassified sequences</taxon>
        <taxon>metagenomes</taxon>
        <taxon>ecological metagenomes</taxon>
    </lineage>
</organism>
<accession>A0A644WZU0</accession>
<name>A0A644WZU0_9ZZZZ</name>
<dbReference type="SMART" id="SM00028">
    <property type="entry name" value="TPR"/>
    <property type="match status" value="7"/>
</dbReference>
<dbReference type="PANTHER" id="PTHR46630">
    <property type="entry name" value="TETRATRICOPEPTIDE REPEAT PROTEIN 29"/>
    <property type="match status" value="1"/>
</dbReference>
<dbReference type="PROSITE" id="PS01124">
    <property type="entry name" value="HTH_ARAC_FAMILY_2"/>
    <property type="match status" value="1"/>
</dbReference>
<feature type="transmembrane region" description="Helical" evidence="8">
    <location>
        <begin position="358"/>
        <end position="381"/>
    </location>
</feature>
<sequence>MISYMKKFIALFLLIIPTSNYSQNNSVHILQKTGDDKSLSSVLTNMAQIHEKTGAYDSSAYTLKKLISLSQLPGFETKLSDSYGHLGFVYNSIGCYSKTLENYSEALKTSSALGDSISMATDMNNIAAIYLHWKNYKMTEQYFRSALALYKRNRNLASTETTMANLANALQQEKNYDSAHLLYEKSLMITLGNGSEKSAAVRLTNNGMLLHQIDKSDSAIIYLRNSLETGRGLGSSNSVCSSLQKLGDVYLDIGDLESAQKYLLEAIDCAESLKALPVLEKTYRSLGFLYEKTGQTDLALDALKKYQSIKDSLFSIKSQVMLSELEAKYKNEIQHKKVELLVQKNKLIETRLNRNRNVLFGLIGVVALTLLATVAIAVLYIQKQWSYKMLVSKNLKIILYKGSADKISIAGVQTHINDEEKNRLLIEIDRLVKEERIFARKQLSLMDLAKLLNTNTTYLSRLINDHYKTNFPNFINRFRVREAQIMLAQEKFQNHTFEAIADAVGFHSRSAFNVAFKNITGVTPGNFIKNLEPANFLKEHGYSKSIFSNDIEQEK</sequence>
<dbReference type="GO" id="GO:0005737">
    <property type="term" value="C:cytoplasm"/>
    <property type="evidence" value="ECO:0007669"/>
    <property type="project" value="UniProtKB-SubCell"/>
</dbReference>
<keyword evidence="3" id="KW-0677">Repeat</keyword>
<dbReference type="Gene3D" id="1.10.10.60">
    <property type="entry name" value="Homeodomain-like"/>
    <property type="match status" value="2"/>
</dbReference>
<evidence type="ECO:0000256" key="3">
    <source>
        <dbReference type="ARBA" id="ARBA00022737"/>
    </source>
</evidence>
<keyword evidence="8" id="KW-0472">Membrane</keyword>
<comment type="subcellular location">
    <subcellularLocation>
        <location evidence="1">Cytoplasm</location>
    </subcellularLocation>
</comment>
<dbReference type="Pfam" id="PF12833">
    <property type="entry name" value="HTH_18"/>
    <property type="match status" value="1"/>
</dbReference>
<dbReference type="GO" id="GO:0043565">
    <property type="term" value="F:sequence-specific DNA binding"/>
    <property type="evidence" value="ECO:0007669"/>
    <property type="project" value="InterPro"/>
</dbReference>
<evidence type="ECO:0000256" key="4">
    <source>
        <dbReference type="ARBA" id="ARBA00022803"/>
    </source>
</evidence>
<dbReference type="InterPro" id="IPR019734">
    <property type="entry name" value="TPR_rpt"/>
</dbReference>
<evidence type="ECO:0000256" key="2">
    <source>
        <dbReference type="ARBA" id="ARBA00022490"/>
    </source>
</evidence>
<gene>
    <name evidence="10" type="ORF">SDC9_55689</name>
</gene>
<evidence type="ECO:0000259" key="9">
    <source>
        <dbReference type="PROSITE" id="PS01124"/>
    </source>
</evidence>
<dbReference type="PANTHER" id="PTHR46630:SF1">
    <property type="entry name" value="TETRATRICOPEPTIDE REPEAT PROTEIN 29"/>
    <property type="match status" value="1"/>
</dbReference>
<evidence type="ECO:0000256" key="5">
    <source>
        <dbReference type="ARBA" id="ARBA00023015"/>
    </source>
</evidence>
<proteinExistence type="predicted"/>
<feature type="domain" description="HTH araC/xylS-type" evidence="9">
    <location>
        <begin position="422"/>
        <end position="530"/>
    </location>
</feature>
<keyword evidence="8" id="KW-1133">Transmembrane helix</keyword>
<dbReference type="SUPFAM" id="SSF46689">
    <property type="entry name" value="Homeodomain-like"/>
    <property type="match status" value="1"/>
</dbReference>
<keyword evidence="5" id="KW-0805">Transcription regulation</keyword>
<evidence type="ECO:0000256" key="1">
    <source>
        <dbReference type="ARBA" id="ARBA00004496"/>
    </source>
</evidence>
<dbReference type="InterPro" id="IPR018062">
    <property type="entry name" value="HTH_AraC-typ_CS"/>
</dbReference>
<keyword evidence="2" id="KW-0963">Cytoplasm</keyword>
<keyword evidence="4" id="KW-0802">TPR repeat</keyword>
<dbReference type="InterPro" id="IPR011990">
    <property type="entry name" value="TPR-like_helical_dom_sf"/>
</dbReference>
<dbReference type="GO" id="GO:0005929">
    <property type="term" value="C:cilium"/>
    <property type="evidence" value="ECO:0007669"/>
    <property type="project" value="TreeGrafter"/>
</dbReference>
<evidence type="ECO:0000256" key="7">
    <source>
        <dbReference type="ARBA" id="ARBA00023163"/>
    </source>
</evidence>
<evidence type="ECO:0000256" key="8">
    <source>
        <dbReference type="SAM" id="Phobius"/>
    </source>
</evidence>
<evidence type="ECO:0000313" key="10">
    <source>
        <dbReference type="EMBL" id="MPM09372.1"/>
    </source>
</evidence>
<dbReference type="PROSITE" id="PS00041">
    <property type="entry name" value="HTH_ARAC_FAMILY_1"/>
    <property type="match status" value="1"/>
</dbReference>
<dbReference type="GO" id="GO:0003341">
    <property type="term" value="P:cilium movement"/>
    <property type="evidence" value="ECO:0007669"/>
    <property type="project" value="TreeGrafter"/>
</dbReference>
<evidence type="ECO:0000256" key="6">
    <source>
        <dbReference type="ARBA" id="ARBA00023125"/>
    </source>
</evidence>
<reference evidence="10" key="1">
    <citation type="submission" date="2019-08" db="EMBL/GenBank/DDBJ databases">
        <authorList>
            <person name="Kucharzyk K."/>
            <person name="Murdoch R.W."/>
            <person name="Higgins S."/>
            <person name="Loffler F."/>
        </authorList>
    </citation>
    <scope>NUCLEOTIDE SEQUENCE</scope>
</reference>
<dbReference type="EMBL" id="VSSQ01001561">
    <property type="protein sequence ID" value="MPM09372.1"/>
    <property type="molecule type" value="Genomic_DNA"/>
</dbReference>
<protein>
    <recommendedName>
        <fullName evidence="9">HTH araC/xylS-type domain-containing protein</fullName>
    </recommendedName>
</protein>
<dbReference type="InterPro" id="IPR009057">
    <property type="entry name" value="Homeodomain-like_sf"/>
</dbReference>
<dbReference type="SUPFAM" id="SSF48452">
    <property type="entry name" value="TPR-like"/>
    <property type="match status" value="2"/>
</dbReference>
<dbReference type="Pfam" id="PF13424">
    <property type="entry name" value="TPR_12"/>
    <property type="match status" value="2"/>
</dbReference>
<dbReference type="AlphaFoldDB" id="A0A644WZU0"/>
<dbReference type="InterPro" id="IPR018060">
    <property type="entry name" value="HTH_AraC"/>
</dbReference>
<keyword evidence="6" id="KW-0238">DNA-binding</keyword>
<keyword evidence="7" id="KW-0804">Transcription</keyword>